<keyword evidence="2" id="KW-1185">Reference proteome</keyword>
<evidence type="ECO:0000313" key="1">
    <source>
        <dbReference type="EMBL" id="KAH0453152.1"/>
    </source>
</evidence>
<protein>
    <submittedName>
        <fullName evidence="1">Uncharacterized protein</fullName>
    </submittedName>
</protein>
<evidence type="ECO:0000313" key="2">
    <source>
        <dbReference type="Proteomes" id="UP000775213"/>
    </source>
</evidence>
<proteinExistence type="predicted"/>
<reference evidence="1 2" key="1">
    <citation type="journal article" date="2021" name="Hortic Res">
        <title>Chromosome-scale assembly of the Dendrobium chrysotoxum genome enhances the understanding of orchid evolution.</title>
        <authorList>
            <person name="Zhang Y."/>
            <person name="Zhang G.Q."/>
            <person name="Zhang D."/>
            <person name="Liu X.D."/>
            <person name="Xu X.Y."/>
            <person name="Sun W.H."/>
            <person name="Yu X."/>
            <person name="Zhu X."/>
            <person name="Wang Z.W."/>
            <person name="Zhao X."/>
            <person name="Zhong W.Y."/>
            <person name="Chen H."/>
            <person name="Yin W.L."/>
            <person name="Huang T."/>
            <person name="Niu S.C."/>
            <person name="Liu Z.J."/>
        </authorList>
    </citation>
    <scope>NUCLEOTIDE SEQUENCE [LARGE SCALE GENOMIC DNA]</scope>
    <source>
        <strain evidence="1">Lindl</strain>
    </source>
</reference>
<comment type="caution">
    <text evidence="1">The sequence shown here is derived from an EMBL/GenBank/DDBJ whole genome shotgun (WGS) entry which is preliminary data.</text>
</comment>
<name>A0AAV7GC31_DENCH</name>
<dbReference type="AlphaFoldDB" id="A0AAV7GC31"/>
<gene>
    <name evidence="1" type="ORF">IEQ34_017476</name>
</gene>
<dbReference type="EMBL" id="JAGFBR010000016">
    <property type="protein sequence ID" value="KAH0453152.1"/>
    <property type="molecule type" value="Genomic_DNA"/>
</dbReference>
<accession>A0AAV7GC31</accession>
<dbReference type="Proteomes" id="UP000775213">
    <property type="component" value="Unassembled WGS sequence"/>
</dbReference>
<sequence>MFVSNTQIPNLNSPTDTTLVDSLPTKAELVITNLIVPEEVTAHVLRPLSSKLFNQNKFSILQVNEENVIPDTSQNSSSFQDSMTKVLDNSDVLNQNALKQYIATGKVPRRKMARKANASNLK</sequence>
<organism evidence="1 2">
    <name type="scientific">Dendrobium chrysotoxum</name>
    <name type="common">Orchid</name>
    <dbReference type="NCBI Taxonomy" id="161865"/>
    <lineage>
        <taxon>Eukaryota</taxon>
        <taxon>Viridiplantae</taxon>
        <taxon>Streptophyta</taxon>
        <taxon>Embryophyta</taxon>
        <taxon>Tracheophyta</taxon>
        <taxon>Spermatophyta</taxon>
        <taxon>Magnoliopsida</taxon>
        <taxon>Liliopsida</taxon>
        <taxon>Asparagales</taxon>
        <taxon>Orchidaceae</taxon>
        <taxon>Epidendroideae</taxon>
        <taxon>Malaxideae</taxon>
        <taxon>Dendrobiinae</taxon>
        <taxon>Dendrobium</taxon>
    </lineage>
</organism>